<dbReference type="STRING" id="1305675.BFG57_08320"/>
<dbReference type="Gene3D" id="3.30.457.10">
    <property type="entry name" value="Copper amine oxidase-like, N-terminal domain"/>
    <property type="match status" value="1"/>
</dbReference>
<dbReference type="OrthoDB" id="2680601at2"/>
<dbReference type="InterPro" id="IPR036582">
    <property type="entry name" value="Mao_N_sf"/>
</dbReference>
<dbReference type="SUPFAM" id="SSF55383">
    <property type="entry name" value="Copper amine oxidase, domain N"/>
    <property type="match status" value="2"/>
</dbReference>
<feature type="domain" description="Copper amine oxidase-like N-terminal" evidence="1">
    <location>
        <begin position="170"/>
        <end position="277"/>
    </location>
</feature>
<dbReference type="Proteomes" id="UP000095209">
    <property type="component" value="Unassembled WGS sequence"/>
</dbReference>
<evidence type="ECO:0000313" key="3">
    <source>
        <dbReference type="Proteomes" id="UP000095209"/>
    </source>
</evidence>
<reference evidence="2 3" key="1">
    <citation type="submission" date="2016-08" db="EMBL/GenBank/DDBJ databases">
        <title>Genome of Bacillus solimangrovi GH2-4.</title>
        <authorList>
            <person name="Lim S."/>
            <person name="Kim B.-C."/>
        </authorList>
    </citation>
    <scope>NUCLEOTIDE SEQUENCE [LARGE SCALE GENOMIC DNA]</scope>
    <source>
        <strain evidence="2 3">GH2-4</strain>
    </source>
</reference>
<protein>
    <recommendedName>
        <fullName evidence="1">Copper amine oxidase-like N-terminal domain-containing protein</fullName>
    </recommendedName>
</protein>
<dbReference type="InterPro" id="IPR012854">
    <property type="entry name" value="Cu_amine_oxidase-like_N"/>
</dbReference>
<accession>A0A1E5LK54</accession>
<dbReference type="Pfam" id="PF07833">
    <property type="entry name" value="Cu_amine_oxidN1"/>
    <property type="match status" value="1"/>
</dbReference>
<evidence type="ECO:0000259" key="1">
    <source>
        <dbReference type="Pfam" id="PF07833"/>
    </source>
</evidence>
<comment type="caution">
    <text evidence="2">The sequence shown here is derived from an EMBL/GenBank/DDBJ whole genome shotgun (WGS) entry which is preliminary data.</text>
</comment>
<sequence length="352" mass="41008">MYKKWIITGLMSIITIVTFWGQPNQSFANSFDREEVFQFLEEAYAAQLSLNEKYRSLDEVHKHLNPYFTKDYTNIFVTERLFHDDEGYYLPGSDSFYAFVPHFKFNERTKIDMIDEHTLIVSEWFEANNEGPWSWDAHEEDVILKKQDGTFKIYDINGILAYHNEQISLKINGNRIILAQNPIIQNERTLIPLRAVSEHLNGEVLWDKHDQKIMIQKGDKLIKLWIGKKQAFVNEEAITLDTPAIVVNNRTMVPTRFVSEALDAVVEWEDYSNTINILSEDVITKHQAEDLVRAYVQIPEISETIVAFDHMEGDEYVIHVYDVVELEGGGSHTATIGWYYVHAKTNMIRSMF</sequence>
<dbReference type="RefSeq" id="WP_069715602.1">
    <property type="nucleotide sequence ID" value="NZ_MJEH01000002.1"/>
</dbReference>
<dbReference type="InterPro" id="IPR025056">
    <property type="entry name" value="DUF3993"/>
</dbReference>
<name>A0A1E5LK54_9BACI</name>
<gene>
    <name evidence="2" type="ORF">BFG57_08320</name>
</gene>
<organism evidence="2 3">
    <name type="scientific">Bacillus solimangrovi</name>
    <dbReference type="NCBI Taxonomy" id="1305675"/>
    <lineage>
        <taxon>Bacteria</taxon>
        <taxon>Bacillati</taxon>
        <taxon>Bacillota</taxon>
        <taxon>Bacilli</taxon>
        <taxon>Bacillales</taxon>
        <taxon>Bacillaceae</taxon>
        <taxon>Bacillus</taxon>
    </lineage>
</organism>
<dbReference type="AlphaFoldDB" id="A0A1E5LK54"/>
<proteinExistence type="predicted"/>
<keyword evidence="3" id="KW-1185">Reference proteome</keyword>
<evidence type="ECO:0000313" key="2">
    <source>
        <dbReference type="EMBL" id="OEH94455.1"/>
    </source>
</evidence>
<dbReference type="Pfam" id="PF13158">
    <property type="entry name" value="DUF3993"/>
    <property type="match status" value="1"/>
</dbReference>
<dbReference type="EMBL" id="MJEH01000002">
    <property type="protein sequence ID" value="OEH94455.1"/>
    <property type="molecule type" value="Genomic_DNA"/>
</dbReference>